<sequence>MGEGEATAFPSDFSRKFWNVWMTSQCVFPNCPLEQIPGLVWLQTANFHWIINPHAATHISRASCERYLASIISSWIGDSYRFEIHFLPYVIQQKRKLSSSKNIVDVKGSLVLVFLSRPHLHKANLLSYVSLNLTDCCTFRHNNPYHNFKPVTYFRKLIVDLCEKGIPLDHYLSEDYFLYIDEIIQRFPSSQLLGMQI</sequence>
<gene>
    <name evidence="1" type="primary">Tur7</name>
</gene>
<accession>Q944D8</accession>
<dbReference type="EMBL" id="AF432595">
    <property type="protein sequence ID" value="AAL28107.1"/>
    <property type="molecule type" value="mRNA"/>
</dbReference>
<protein>
    <submittedName>
        <fullName evidence="1">Resistance disease protein</fullName>
    </submittedName>
</protein>
<reference evidence="1" key="1">
    <citation type="submission" date="2001-10" db="EMBL/GenBank/DDBJ databases">
        <title>Tur7-resistance disease gene in Brassica oleracea.</title>
        <authorList>
            <person name="Cao B."/>
            <person name="Lei J."/>
            <person name="Song H."/>
        </authorList>
    </citation>
    <scope>NUCLEOTIDE SEQUENCE</scope>
</reference>
<proteinExistence type="evidence at transcript level"/>
<name>Q944D8_BRAOL</name>
<dbReference type="AlphaFoldDB" id="Q944D8"/>
<evidence type="ECO:0000313" key="1">
    <source>
        <dbReference type="EMBL" id="AAL28107.1"/>
    </source>
</evidence>
<organism evidence="1">
    <name type="scientific">Brassica oleracea</name>
    <name type="common">Wild cabbage</name>
    <dbReference type="NCBI Taxonomy" id="3712"/>
    <lineage>
        <taxon>Eukaryota</taxon>
        <taxon>Viridiplantae</taxon>
        <taxon>Streptophyta</taxon>
        <taxon>Embryophyta</taxon>
        <taxon>Tracheophyta</taxon>
        <taxon>Spermatophyta</taxon>
        <taxon>Magnoliopsida</taxon>
        <taxon>eudicotyledons</taxon>
        <taxon>Gunneridae</taxon>
        <taxon>Pentapetalae</taxon>
        <taxon>rosids</taxon>
        <taxon>malvids</taxon>
        <taxon>Brassicales</taxon>
        <taxon>Brassicaceae</taxon>
        <taxon>Brassiceae</taxon>
        <taxon>Brassica</taxon>
    </lineage>
</organism>